<organism evidence="1 2">
    <name type="scientific">Pseudomonas fluorescens NCIMB 11764</name>
    <dbReference type="NCBI Taxonomy" id="1221522"/>
    <lineage>
        <taxon>Bacteria</taxon>
        <taxon>Pseudomonadati</taxon>
        <taxon>Pseudomonadota</taxon>
        <taxon>Gammaproteobacteria</taxon>
        <taxon>Pseudomonadales</taxon>
        <taxon>Pseudomonadaceae</taxon>
        <taxon>Pseudomonas</taxon>
    </lineage>
</organism>
<sequence>MHATSQSAVWIKEPSAEAGVVIVTSAALPKYMIDKLHMAIDDWDQVAYLAVKQSRELMLDWLRVGFNPGQSTRVDACDASQLLRYVSKGSFLLDVEVGAAPGLAWLGSVCGHPLRVVELGEVASSSAAMDRQVEAVLSATRSLAKSVLQERCGI</sequence>
<evidence type="ECO:0000313" key="1">
    <source>
        <dbReference type="EMBL" id="AKV08321.1"/>
    </source>
</evidence>
<dbReference type="Proteomes" id="UP000017175">
    <property type="component" value="Chromosome"/>
</dbReference>
<gene>
    <name evidence="1" type="ORF">B723_18695</name>
</gene>
<protein>
    <submittedName>
        <fullName evidence="1">Transketolase</fullName>
    </submittedName>
</protein>
<accession>A0A0K1QRE8</accession>
<name>A0A0K1QRE8_PSEFL</name>
<dbReference type="AlphaFoldDB" id="A0A0K1QRE8"/>
<proteinExistence type="predicted"/>
<dbReference type="EMBL" id="CP010945">
    <property type="protein sequence ID" value="AKV08321.1"/>
    <property type="molecule type" value="Genomic_DNA"/>
</dbReference>
<dbReference type="OrthoDB" id="9773339at2"/>
<dbReference type="RefSeq" id="WP_017339279.1">
    <property type="nucleotide sequence ID" value="NZ_CP010945.1"/>
</dbReference>
<reference evidence="1 2" key="1">
    <citation type="journal article" date="2012" name="J. Bacteriol.">
        <title>Draft genome sequence of the cyanide-utilizing bacterium Pseudomonas fluorescens strain NCIMB 11764.</title>
        <authorList>
            <person name="Vilo C.A."/>
            <person name="Benedik M.J."/>
            <person name="Kunz D.A."/>
            <person name="Dong Q."/>
        </authorList>
    </citation>
    <scope>NUCLEOTIDE SEQUENCE [LARGE SCALE GENOMIC DNA]</scope>
    <source>
        <strain evidence="1 2">NCIMB 11764</strain>
    </source>
</reference>
<evidence type="ECO:0000313" key="2">
    <source>
        <dbReference type="Proteomes" id="UP000017175"/>
    </source>
</evidence>